<gene>
    <name evidence="2" type="ORF">ETAA1_33600</name>
</gene>
<sequence precursor="true">MLRTLRLPLAAALALAAAGPVAAQPAGKNVSLPYPAKAPLVVAVNGWQKTTDRLTKMTDSLPKAEAEKVRGGLELGIDKVFEGRKTESVPGDRRLFGVIHDFSKLGDEEPAFAVLLPVTGYAEFKRSFLTAGERDTVAKAGKGVESAEVSFGGGPTKKMYLADLKDYVAVSPSEEVAASYAAPYTRAQSGSMGPDLSGTFMAADAAVYVNMEVINDLYGEQIRQVKGLIDFGLGQAEMQGKIPGLDGRQIDVVKTMFTGLLQGVEDAQGLLLAMEFRPDGLRFAARTRFTTDSPTSTALAAEAPTSLTDLGKLPQGLGAYGGWRFGKKLSDTFRPFTQNFAAPEGEDAQDAKITKLLNQVGAAGAGVEVTGSSGANAAIVMSQYKNAKQAAAGLVGAYGAVPVGGKVMGVVTKEKTRVTDAAQAHRGFTFSEIKLAFDFEATIQSLPEQARETTLGNLKRVAKERMTYWIGTDGKAVATLTADDWGAASKLLDDYLEGTAGVGTEAGFKLTRSNLPADATAVYLAETSQTVQMITDQVKGIPTPNGRPAIGKLGNVQGGEPTYVGFALTLKPQGAGVDVFVPGTAMNVAARMLAGAFRRVE</sequence>
<feature type="chain" id="PRO_5022026356" description="DUF3352 domain-containing protein" evidence="1">
    <location>
        <begin position="24"/>
        <end position="601"/>
    </location>
</feature>
<dbReference type="Proteomes" id="UP000319576">
    <property type="component" value="Chromosome"/>
</dbReference>
<protein>
    <recommendedName>
        <fullName evidence="4">DUF3352 domain-containing protein</fullName>
    </recommendedName>
</protein>
<keyword evidence="1" id="KW-0732">Signal</keyword>
<name>A0A517XV51_9BACT</name>
<evidence type="ECO:0000256" key="1">
    <source>
        <dbReference type="SAM" id="SignalP"/>
    </source>
</evidence>
<feature type="signal peptide" evidence="1">
    <location>
        <begin position="1"/>
        <end position="23"/>
    </location>
</feature>
<keyword evidence="3" id="KW-1185">Reference proteome</keyword>
<dbReference type="EMBL" id="CP036273">
    <property type="protein sequence ID" value="QDU21393.1"/>
    <property type="molecule type" value="Genomic_DNA"/>
</dbReference>
<organism evidence="2 3">
    <name type="scientific">Urbifossiella limnaea</name>
    <dbReference type="NCBI Taxonomy" id="2528023"/>
    <lineage>
        <taxon>Bacteria</taxon>
        <taxon>Pseudomonadati</taxon>
        <taxon>Planctomycetota</taxon>
        <taxon>Planctomycetia</taxon>
        <taxon>Gemmatales</taxon>
        <taxon>Gemmataceae</taxon>
        <taxon>Urbifossiella</taxon>
    </lineage>
</organism>
<reference evidence="2 3" key="1">
    <citation type="submission" date="2019-02" db="EMBL/GenBank/DDBJ databases">
        <title>Deep-cultivation of Planctomycetes and their phenomic and genomic characterization uncovers novel biology.</title>
        <authorList>
            <person name="Wiegand S."/>
            <person name="Jogler M."/>
            <person name="Boedeker C."/>
            <person name="Pinto D."/>
            <person name="Vollmers J."/>
            <person name="Rivas-Marin E."/>
            <person name="Kohn T."/>
            <person name="Peeters S.H."/>
            <person name="Heuer A."/>
            <person name="Rast P."/>
            <person name="Oberbeckmann S."/>
            <person name="Bunk B."/>
            <person name="Jeske O."/>
            <person name="Meyerdierks A."/>
            <person name="Storesund J.E."/>
            <person name="Kallscheuer N."/>
            <person name="Luecker S."/>
            <person name="Lage O.M."/>
            <person name="Pohl T."/>
            <person name="Merkel B.J."/>
            <person name="Hornburger P."/>
            <person name="Mueller R.-W."/>
            <person name="Bruemmer F."/>
            <person name="Labrenz M."/>
            <person name="Spormann A.M."/>
            <person name="Op den Camp H."/>
            <person name="Overmann J."/>
            <person name="Amann R."/>
            <person name="Jetten M.S.M."/>
            <person name="Mascher T."/>
            <person name="Medema M.H."/>
            <person name="Devos D.P."/>
            <person name="Kaster A.-K."/>
            <person name="Ovreas L."/>
            <person name="Rohde M."/>
            <person name="Galperin M.Y."/>
            <person name="Jogler C."/>
        </authorList>
    </citation>
    <scope>NUCLEOTIDE SEQUENCE [LARGE SCALE GENOMIC DNA]</scope>
    <source>
        <strain evidence="2 3">ETA_A1</strain>
    </source>
</reference>
<dbReference type="OrthoDB" id="259990at2"/>
<evidence type="ECO:0008006" key="4">
    <source>
        <dbReference type="Google" id="ProtNLM"/>
    </source>
</evidence>
<dbReference type="KEGG" id="uli:ETAA1_33600"/>
<proteinExistence type="predicted"/>
<evidence type="ECO:0000313" key="2">
    <source>
        <dbReference type="EMBL" id="QDU21393.1"/>
    </source>
</evidence>
<accession>A0A517XV51</accession>
<evidence type="ECO:0000313" key="3">
    <source>
        <dbReference type="Proteomes" id="UP000319576"/>
    </source>
</evidence>
<dbReference type="AlphaFoldDB" id="A0A517XV51"/>
<dbReference type="RefSeq" id="WP_145240302.1">
    <property type="nucleotide sequence ID" value="NZ_CP036273.1"/>
</dbReference>